<evidence type="ECO:0000313" key="3">
    <source>
        <dbReference type="EMBL" id="ABF39271.1"/>
    </source>
</evidence>
<dbReference type="AlphaFoldDB" id="Q1IV29"/>
<dbReference type="EnsemblBacteria" id="ABF39271">
    <property type="protein sequence ID" value="ABF39271"/>
    <property type="gene ID" value="Acid345_0266"/>
</dbReference>
<keyword evidence="2" id="KW-0472">Membrane</keyword>
<keyword evidence="4" id="KW-1185">Reference proteome</keyword>
<reference evidence="3 4" key="1">
    <citation type="journal article" date="2009" name="Appl. Environ. Microbiol.">
        <title>Three genomes from the phylum Acidobacteria provide insight into the lifestyles of these microorganisms in soils.</title>
        <authorList>
            <person name="Ward N.L."/>
            <person name="Challacombe J.F."/>
            <person name="Janssen P.H."/>
            <person name="Henrissat B."/>
            <person name="Coutinho P.M."/>
            <person name="Wu M."/>
            <person name="Xie G."/>
            <person name="Haft D.H."/>
            <person name="Sait M."/>
            <person name="Badger J."/>
            <person name="Barabote R.D."/>
            <person name="Bradley B."/>
            <person name="Brettin T.S."/>
            <person name="Brinkac L.M."/>
            <person name="Bruce D."/>
            <person name="Creasy T."/>
            <person name="Daugherty S.C."/>
            <person name="Davidsen T.M."/>
            <person name="DeBoy R.T."/>
            <person name="Detter J.C."/>
            <person name="Dodson R.J."/>
            <person name="Durkin A.S."/>
            <person name="Ganapathy A."/>
            <person name="Gwinn-Giglio M."/>
            <person name="Han C.S."/>
            <person name="Khouri H."/>
            <person name="Kiss H."/>
            <person name="Kothari S.P."/>
            <person name="Madupu R."/>
            <person name="Nelson K.E."/>
            <person name="Nelson W.C."/>
            <person name="Paulsen I."/>
            <person name="Penn K."/>
            <person name="Ren Q."/>
            <person name="Rosovitz M.J."/>
            <person name="Selengut J.D."/>
            <person name="Shrivastava S."/>
            <person name="Sullivan S.A."/>
            <person name="Tapia R."/>
            <person name="Thompson L.S."/>
            <person name="Watkins K.L."/>
            <person name="Yang Q."/>
            <person name="Yu C."/>
            <person name="Zafar N."/>
            <person name="Zhou L."/>
            <person name="Kuske C.R."/>
        </authorList>
    </citation>
    <scope>NUCLEOTIDE SEQUENCE [LARGE SCALE GENOMIC DNA]</scope>
    <source>
        <strain evidence="3 4">Ellin345</strain>
    </source>
</reference>
<name>Q1IV29_KORVE</name>
<proteinExistence type="predicted"/>
<accession>Q1IV29</accession>
<keyword evidence="2" id="KW-0812">Transmembrane</keyword>
<evidence type="ECO:0000313" key="4">
    <source>
        <dbReference type="Proteomes" id="UP000002432"/>
    </source>
</evidence>
<dbReference type="EMBL" id="CP000360">
    <property type="protein sequence ID" value="ABF39271.1"/>
    <property type="molecule type" value="Genomic_DNA"/>
</dbReference>
<evidence type="ECO:0008006" key="5">
    <source>
        <dbReference type="Google" id="ProtNLM"/>
    </source>
</evidence>
<feature type="coiled-coil region" evidence="1">
    <location>
        <begin position="46"/>
        <end position="73"/>
    </location>
</feature>
<dbReference type="Proteomes" id="UP000002432">
    <property type="component" value="Chromosome"/>
</dbReference>
<gene>
    <name evidence="3" type="ordered locus">Acid345_0266</name>
</gene>
<keyword evidence="2" id="KW-1133">Transmembrane helix</keyword>
<evidence type="ECO:0000256" key="2">
    <source>
        <dbReference type="SAM" id="Phobius"/>
    </source>
</evidence>
<evidence type="ECO:0000256" key="1">
    <source>
        <dbReference type="SAM" id="Coils"/>
    </source>
</evidence>
<dbReference type="KEGG" id="aba:Acid345_0266"/>
<feature type="transmembrane region" description="Helical" evidence="2">
    <location>
        <begin position="20"/>
        <end position="39"/>
    </location>
</feature>
<sequence length="149" mass="16429">MCYRRAEPRTMETPKKSAPWLVVVILVVAFGLPIAIGTMEVRIARNAQAETAAVDYLNAVAKAENDYRKANDTFAAKLDDLKGLPASVGPYKIGYKKVTPDSYLAMAWPLQPGNHGRRYFFLDQTGVVRYELMKPAGPGSEPVPTAEKK</sequence>
<organism evidence="3 4">
    <name type="scientific">Koribacter versatilis (strain Ellin345)</name>
    <dbReference type="NCBI Taxonomy" id="204669"/>
    <lineage>
        <taxon>Bacteria</taxon>
        <taxon>Pseudomonadati</taxon>
        <taxon>Acidobacteriota</taxon>
        <taxon>Terriglobia</taxon>
        <taxon>Terriglobales</taxon>
        <taxon>Candidatus Korobacteraceae</taxon>
        <taxon>Candidatus Korobacter</taxon>
    </lineage>
</organism>
<protein>
    <recommendedName>
        <fullName evidence="5">Type II secretion system protein GspG C-terminal domain-containing protein</fullName>
    </recommendedName>
</protein>
<dbReference type="HOGENOM" id="CLU_1747229_0_0_0"/>
<keyword evidence="1" id="KW-0175">Coiled coil</keyword>